<dbReference type="GO" id="GO:0006313">
    <property type="term" value="P:DNA transposition"/>
    <property type="evidence" value="ECO:0007669"/>
    <property type="project" value="InterPro"/>
</dbReference>
<dbReference type="InterPro" id="IPR012348">
    <property type="entry name" value="RNR-like"/>
</dbReference>
<name>A0A1H3UQ35_9ACTN</name>
<dbReference type="EC" id="1.14.13.227" evidence="1"/>
<accession>A0A1H3UQ35</accession>
<gene>
    <name evidence="5" type="ORF">SAMN05421684_7780</name>
</gene>
<protein>
    <recommendedName>
        <fullName evidence="1">propane 2-monooxygenase</fullName>
        <ecNumber evidence="1">1.14.13.227</ecNumber>
    </recommendedName>
</protein>
<keyword evidence="2" id="KW-0560">Oxidoreductase</keyword>
<evidence type="ECO:0000313" key="5">
    <source>
        <dbReference type="EMBL" id="SDZ64552.1"/>
    </source>
</evidence>
<dbReference type="InterPro" id="IPR003430">
    <property type="entry name" value="Phenol_Hydrox"/>
</dbReference>
<evidence type="ECO:0000256" key="1">
    <source>
        <dbReference type="ARBA" id="ARBA00012710"/>
    </source>
</evidence>
<reference evidence="6" key="1">
    <citation type="submission" date="2016-10" db="EMBL/GenBank/DDBJ databases">
        <authorList>
            <person name="Varghese N."/>
            <person name="Submissions S."/>
        </authorList>
    </citation>
    <scope>NUCLEOTIDE SEQUENCE [LARGE SCALE GENOMIC DNA]</scope>
    <source>
        <strain evidence="6">DSM 44718</strain>
    </source>
</reference>
<dbReference type="Gene3D" id="1.10.620.20">
    <property type="entry name" value="Ribonucleotide Reductase, subunit A"/>
    <property type="match status" value="1"/>
</dbReference>
<dbReference type="STRING" id="137265.SAMN05421684_7780"/>
<dbReference type="SUPFAM" id="SSF47240">
    <property type="entry name" value="Ferritin-like"/>
    <property type="match status" value="1"/>
</dbReference>
<dbReference type="EMBL" id="FNQB01000005">
    <property type="protein sequence ID" value="SDZ64552.1"/>
    <property type="molecule type" value="Genomic_DNA"/>
</dbReference>
<dbReference type="GO" id="GO:0004803">
    <property type="term" value="F:transposase activity"/>
    <property type="evidence" value="ECO:0007669"/>
    <property type="project" value="InterPro"/>
</dbReference>
<dbReference type="GO" id="GO:0004497">
    <property type="term" value="F:monooxygenase activity"/>
    <property type="evidence" value="ECO:0007669"/>
    <property type="project" value="UniProtKB-KW"/>
</dbReference>
<dbReference type="GO" id="GO:0003677">
    <property type="term" value="F:DNA binding"/>
    <property type="evidence" value="ECO:0007669"/>
    <property type="project" value="InterPro"/>
</dbReference>
<evidence type="ECO:0000256" key="4">
    <source>
        <dbReference type="ARBA" id="ARBA00048941"/>
    </source>
</evidence>
<evidence type="ECO:0000313" key="6">
    <source>
        <dbReference type="Proteomes" id="UP000199632"/>
    </source>
</evidence>
<keyword evidence="6" id="KW-1185">Reference proteome</keyword>
<dbReference type="InterPro" id="IPR036515">
    <property type="entry name" value="Transposase_17_sf"/>
</dbReference>
<evidence type="ECO:0000256" key="3">
    <source>
        <dbReference type="ARBA" id="ARBA00023033"/>
    </source>
</evidence>
<dbReference type="AlphaFoldDB" id="A0A1H3UQ35"/>
<evidence type="ECO:0000256" key="2">
    <source>
        <dbReference type="ARBA" id="ARBA00023002"/>
    </source>
</evidence>
<dbReference type="SUPFAM" id="SSF143422">
    <property type="entry name" value="Transposase IS200-like"/>
    <property type="match status" value="1"/>
</dbReference>
<dbReference type="Pfam" id="PF02332">
    <property type="entry name" value="Phenol_Hydrox"/>
    <property type="match status" value="1"/>
</dbReference>
<comment type="catalytic activity">
    <reaction evidence="4">
        <text>propane + NADH + O2 + H(+) = propan-2-ol + NAD(+) + H2O</text>
        <dbReference type="Rhea" id="RHEA:49992"/>
        <dbReference type="ChEBI" id="CHEBI:15377"/>
        <dbReference type="ChEBI" id="CHEBI:15378"/>
        <dbReference type="ChEBI" id="CHEBI:15379"/>
        <dbReference type="ChEBI" id="CHEBI:17824"/>
        <dbReference type="ChEBI" id="CHEBI:32879"/>
        <dbReference type="ChEBI" id="CHEBI:57540"/>
        <dbReference type="ChEBI" id="CHEBI:57945"/>
        <dbReference type="EC" id="1.14.13.227"/>
    </reaction>
</comment>
<dbReference type="InterPro" id="IPR009078">
    <property type="entry name" value="Ferritin-like_SF"/>
</dbReference>
<sequence length="598" mass="69960">MWTNSKFVATVGGATLEVVKRYVENQRVVHRILLPPRAWSQGLLGSYPMSRQSVARAHQKIQELSWEPMYHEPVSHYGTDYTFRKAQKKDPLKQVLRSYFPMQEEKDHRVYGASDGAIRGNMFRQVQERWLEWQKLFLSIIPLPEISAARAMPLLFRTVPNPELHNGQAIQMIDEVRHSTIQQNLKRLYMNNYIDPAGFNSSLRNFQNDYCGTIGRQFAEGFITGDAITAASIYLTIVAETAFTNTLFVAMPAEAAANGDYLLPTVFHSVQSDESRHISNGYATLLMALADEGNHQLLERDLRYAWWNNHRVVDAAIGTFIEYGTKDRRKDRESYAEMWRRWIYDDYYRSYLVPLEKYGLVIPHDLIEEAWNQIWNKGYVHEVAQFFATGWLANYWRIDPMTDKDFEWFEYKYPGWYDRYGKWWEQYNRLSTPNGHHPIVAEDVDYQYPHRCWVCMVPCLVREDMVMAEVNGQWRTYCHEACRWTDVEAFRPTYQGRQTPNMGQLIGAREWETLYHGWNWADVVSDMGFVRDDGKTLVAQPHLNLDPSKMWTLDHLRRMDPLLSPNVLLNEMTDEERNAFHAAYIAGGPAGRPARTDK</sequence>
<dbReference type="Proteomes" id="UP000199632">
    <property type="component" value="Unassembled WGS sequence"/>
</dbReference>
<keyword evidence="3 5" id="KW-0503">Monooxygenase</keyword>
<organism evidence="5 6">
    <name type="scientific">Asanoa ishikariensis</name>
    <dbReference type="NCBI Taxonomy" id="137265"/>
    <lineage>
        <taxon>Bacteria</taxon>
        <taxon>Bacillati</taxon>
        <taxon>Actinomycetota</taxon>
        <taxon>Actinomycetes</taxon>
        <taxon>Micromonosporales</taxon>
        <taxon>Micromonosporaceae</taxon>
        <taxon>Asanoa</taxon>
    </lineage>
</organism>
<proteinExistence type="predicted"/>